<dbReference type="GeneID" id="92759792"/>
<dbReference type="PANTHER" id="PTHR33620">
    <property type="entry name" value="UREASE ACCESSORY PROTEIN F"/>
    <property type="match status" value="1"/>
</dbReference>
<evidence type="ECO:0000313" key="5">
    <source>
        <dbReference type="EMBL" id="QRP71518.1"/>
    </source>
</evidence>
<keyword evidence="1 3" id="KW-0996">Nickel insertion</keyword>
<reference evidence="4 6" key="1">
    <citation type="submission" date="2020-12" db="EMBL/GenBank/DDBJ databases">
        <title>FDA dAtabase for Regulatory Grade micrObial Sequences (FDA-ARGOS): Supporting development and validation of Infectious Disease Dx tests.</title>
        <authorList>
            <person name="Sproer C."/>
            <person name="Gronow S."/>
            <person name="Severitt S."/>
            <person name="Schroder I."/>
            <person name="Tallon L."/>
            <person name="Sadzewicz L."/>
            <person name="Zhao X."/>
            <person name="Boylan J."/>
            <person name="Ott S."/>
            <person name="Bowen H."/>
            <person name="Vavikolanu K."/>
            <person name="Mehta A."/>
            <person name="Aluvathingal J."/>
            <person name="Nadendla S."/>
            <person name="Lowell S."/>
            <person name="Myers T."/>
            <person name="Yan Y."/>
            <person name="Sichtig H."/>
        </authorList>
    </citation>
    <scope>NUCLEOTIDE SEQUENCE [LARGE SCALE GENOMIC DNA]</scope>
    <source>
        <strain evidence="4 6">FDAARGOS_1053</strain>
        <strain evidence="5">FDAARGOS_1191</strain>
    </source>
</reference>
<gene>
    <name evidence="3" type="primary">ureF</name>
    <name evidence="4" type="ORF">I6I10_10940</name>
    <name evidence="5" type="ORF">I6J21_05180</name>
</gene>
<dbReference type="AlphaFoldDB" id="A0A7T4EEM1"/>
<proteinExistence type="inferred from homology"/>
<dbReference type="EMBL" id="CP066007">
    <property type="protein sequence ID" value="QQB45968.1"/>
    <property type="molecule type" value="Genomic_DNA"/>
</dbReference>
<dbReference type="PANTHER" id="PTHR33620:SF1">
    <property type="entry name" value="UREASE ACCESSORY PROTEIN F"/>
    <property type="match status" value="1"/>
</dbReference>
<accession>A0A7T4EEM1</accession>
<evidence type="ECO:0000256" key="1">
    <source>
        <dbReference type="ARBA" id="ARBA00022988"/>
    </source>
</evidence>
<evidence type="ECO:0000313" key="4">
    <source>
        <dbReference type="EMBL" id="QQB45968.1"/>
    </source>
</evidence>
<dbReference type="InterPro" id="IPR038277">
    <property type="entry name" value="UreF_sf"/>
</dbReference>
<comment type="subunit">
    <text evidence="3">UreD, UreF and UreG form a complex that acts as a GTP-hydrolysis-dependent molecular chaperone, activating the urease apoprotein by helping to assemble the nickel containing metallocenter of UreC. The UreE protein probably delivers the nickel.</text>
</comment>
<comment type="function">
    <text evidence="3">Required for maturation of urease via the functional incorporation of the urease nickel metallocenter.</text>
</comment>
<dbReference type="Proteomes" id="UP000617681">
    <property type="component" value="Chromosome"/>
</dbReference>
<dbReference type="GO" id="GO:0005737">
    <property type="term" value="C:cytoplasm"/>
    <property type="evidence" value="ECO:0007669"/>
    <property type="project" value="UniProtKB-SubCell"/>
</dbReference>
<dbReference type="InterPro" id="IPR002639">
    <property type="entry name" value="UreF"/>
</dbReference>
<dbReference type="Proteomes" id="UP000596145">
    <property type="component" value="Chromosome"/>
</dbReference>
<dbReference type="RefSeq" id="WP_005396004.1">
    <property type="nucleotide sequence ID" value="NZ_CP066007.1"/>
</dbReference>
<dbReference type="OrthoDB" id="9798772at2"/>
<dbReference type="GO" id="GO:0016151">
    <property type="term" value="F:nickel cation binding"/>
    <property type="evidence" value="ECO:0007669"/>
    <property type="project" value="UniProtKB-UniRule"/>
</dbReference>
<dbReference type="HAMAP" id="MF_01385">
    <property type="entry name" value="UreF"/>
    <property type="match status" value="1"/>
</dbReference>
<evidence type="ECO:0000256" key="3">
    <source>
        <dbReference type="HAMAP-Rule" id="MF_01385"/>
    </source>
</evidence>
<evidence type="ECO:0000313" key="6">
    <source>
        <dbReference type="Proteomes" id="UP000596145"/>
    </source>
</evidence>
<organism evidence="4 6">
    <name type="scientific">Corynebacterium glucuronolyticum</name>
    <dbReference type="NCBI Taxonomy" id="39791"/>
    <lineage>
        <taxon>Bacteria</taxon>
        <taxon>Bacillati</taxon>
        <taxon>Actinomycetota</taxon>
        <taxon>Actinomycetes</taxon>
        <taxon>Mycobacteriales</taxon>
        <taxon>Corynebacteriaceae</taxon>
        <taxon>Corynebacterium</taxon>
    </lineage>
</organism>
<dbReference type="EMBL" id="CP069534">
    <property type="protein sequence ID" value="QRP71518.1"/>
    <property type="molecule type" value="Genomic_DNA"/>
</dbReference>
<keyword evidence="3" id="KW-0963">Cytoplasm</keyword>
<protein>
    <recommendedName>
        <fullName evidence="3">Urease accessory protein UreF</fullName>
    </recommendedName>
</protein>
<comment type="similarity">
    <text evidence="3">Belongs to the UreF family.</text>
</comment>
<dbReference type="Gene3D" id="1.10.4190.10">
    <property type="entry name" value="Urease accessory protein UreF"/>
    <property type="match status" value="1"/>
</dbReference>
<keyword evidence="2 3" id="KW-0143">Chaperone</keyword>
<dbReference type="Pfam" id="PF01730">
    <property type="entry name" value="UreF"/>
    <property type="match status" value="1"/>
</dbReference>
<evidence type="ECO:0000256" key="2">
    <source>
        <dbReference type="ARBA" id="ARBA00023186"/>
    </source>
</evidence>
<comment type="subcellular location">
    <subcellularLocation>
        <location evidence="3">Cytoplasm</location>
    </subcellularLocation>
</comment>
<dbReference type="PIRSF" id="PIRSF009467">
    <property type="entry name" value="Ureas_acces_UreF"/>
    <property type="match status" value="1"/>
</dbReference>
<sequence length="246" mass="27021">MQSTPTKPQEASSSERAQLVIWHLTDSALPTGGFAHSAGMETYIQSGAVDDADTFAEWLKGYLYQATFNDALAVRFAVELHNSTIGWDEKVARLNQLDRLLHATLTPKELRAAMRSMGKRMSKVARIVDADDMLVEEYDRGLRAREYKGNPGIALGLVLAAAGVDGYTAAKAYLMQLATSMVQNAIRAIPLGQDAGQRLLVGVYGLVTEFAQQAMEHTVHDLGVAAPDMEIAQMEHEFLRSRMFMS</sequence>
<name>A0A7T4EEM1_9CORY</name>